<evidence type="ECO:0000313" key="2">
    <source>
        <dbReference type="Proteomes" id="UP000026960"/>
    </source>
</evidence>
<reference evidence="1" key="2">
    <citation type="submission" date="2015-03" db="UniProtKB">
        <authorList>
            <consortium name="EnsemblPlants"/>
        </authorList>
    </citation>
    <scope>IDENTIFICATION</scope>
</reference>
<organism evidence="1">
    <name type="scientific">Oryza barthii</name>
    <dbReference type="NCBI Taxonomy" id="65489"/>
    <lineage>
        <taxon>Eukaryota</taxon>
        <taxon>Viridiplantae</taxon>
        <taxon>Streptophyta</taxon>
        <taxon>Embryophyta</taxon>
        <taxon>Tracheophyta</taxon>
        <taxon>Spermatophyta</taxon>
        <taxon>Magnoliopsida</taxon>
        <taxon>Liliopsida</taxon>
        <taxon>Poales</taxon>
        <taxon>Poaceae</taxon>
        <taxon>BOP clade</taxon>
        <taxon>Oryzoideae</taxon>
        <taxon>Oryzeae</taxon>
        <taxon>Oryzinae</taxon>
        <taxon>Oryza</taxon>
    </lineage>
</organism>
<sequence length="148" mass="16478">MTRDLWCTFSKKKKETAAGWAWAGPPISGRYRFSFPAGNARFLLQKIQLQFPIQLSCIAAVAAAASARRRRRPRLLRHPPAPSPRLPLATFSSSSPCSFLPCLLRYKPDPSPSPLTTALVHDSVGIQKGQTKSKFLQSHWHAQSSIHM</sequence>
<dbReference type="Proteomes" id="UP000026960">
    <property type="component" value="Chromosome 11"/>
</dbReference>
<evidence type="ECO:0000313" key="1">
    <source>
        <dbReference type="EnsemblPlants" id="OBART11G00120.3"/>
    </source>
</evidence>
<accession>A0A0D3HH45</accession>
<protein>
    <submittedName>
        <fullName evidence="1">Uncharacterized protein</fullName>
    </submittedName>
</protein>
<name>A0A0D3HH45_9ORYZ</name>
<reference evidence="1" key="1">
    <citation type="journal article" date="2009" name="Rice">
        <title>De Novo Next Generation Sequencing of Plant Genomes.</title>
        <authorList>
            <person name="Rounsley S."/>
            <person name="Marri P.R."/>
            <person name="Yu Y."/>
            <person name="He R."/>
            <person name="Sisneros N."/>
            <person name="Goicoechea J.L."/>
            <person name="Lee S.J."/>
            <person name="Angelova A."/>
            <person name="Kudrna D."/>
            <person name="Luo M."/>
            <person name="Affourtit J."/>
            <person name="Desany B."/>
            <person name="Knight J."/>
            <person name="Niazi F."/>
            <person name="Egholm M."/>
            <person name="Wing R.A."/>
        </authorList>
    </citation>
    <scope>NUCLEOTIDE SEQUENCE [LARGE SCALE GENOMIC DNA]</scope>
    <source>
        <strain evidence="1">cv. IRGC 105608</strain>
    </source>
</reference>
<keyword evidence="2" id="KW-1185">Reference proteome</keyword>
<dbReference type="EnsemblPlants" id="OBART11G00120.3">
    <property type="protein sequence ID" value="OBART11G00120.3"/>
    <property type="gene ID" value="OBART11G00120"/>
</dbReference>
<dbReference type="AlphaFoldDB" id="A0A0D3HH45"/>
<dbReference type="Gramene" id="OBART11G00120.3">
    <property type="protein sequence ID" value="OBART11G00120.3"/>
    <property type="gene ID" value="OBART11G00120"/>
</dbReference>
<proteinExistence type="predicted"/>
<dbReference type="HOGENOM" id="CLU_1761541_0_0_1"/>